<evidence type="ECO:0000256" key="1">
    <source>
        <dbReference type="ARBA" id="ARBA00002324"/>
    </source>
</evidence>
<gene>
    <name evidence="10 12" type="primary">nadD</name>
    <name evidence="12" type="ORF">ERX40_04320</name>
</gene>
<evidence type="ECO:0000256" key="8">
    <source>
        <dbReference type="ARBA" id="ARBA00023027"/>
    </source>
</evidence>
<dbReference type="Gene3D" id="3.40.50.620">
    <property type="entry name" value="HUPs"/>
    <property type="match status" value="1"/>
</dbReference>
<sequence>MIMLYGGTFDPLHIGHMIVANEVNAAFSPDRFIFMPAAQSPLKSRQAVATDKQRIQMVRMGIAELGFGEVSTYELERKGNSFTYDTVRYLSSQDSDIYVIIGTDQYDQLSNWYRIDELREMCQFVVVNREVEYNQVDSEIINFHIPRIDVSSTEIRTRLADHQTVKFWLNREIEIYVRKENIYEKEKSE</sequence>
<keyword evidence="5 10" id="KW-0548">Nucleotidyltransferase</keyword>
<evidence type="ECO:0000256" key="6">
    <source>
        <dbReference type="ARBA" id="ARBA00022741"/>
    </source>
</evidence>
<organism evidence="12 13">
    <name type="scientific">Macrococcus carouselicus</name>
    <dbReference type="NCBI Taxonomy" id="69969"/>
    <lineage>
        <taxon>Bacteria</taxon>
        <taxon>Bacillati</taxon>
        <taxon>Bacillota</taxon>
        <taxon>Bacilli</taxon>
        <taxon>Bacillales</taxon>
        <taxon>Staphylococcaceae</taxon>
        <taxon>Macrococcus</taxon>
    </lineage>
</organism>
<dbReference type="Proteomes" id="UP000295280">
    <property type="component" value="Unassembled WGS sequence"/>
</dbReference>
<protein>
    <recommendedName>
        <fullName evidence="10">Probable nicotinate-nucleotide adenylyltransferase</fullName>
        <ecNumber evidence="10">2.7.7.18</ecNumber>
    </recommendedName>
    <alternativeName>
        <fullName evidence="10">Deamido-NAD(+) diphosphorylase</fullName>
    </alternativeName>
    <alternativeName>
        <fullName evidence="10">Deamido-NAD(+) pyrophosphorylase</fullName>
    </alternativeName>
    <alternativeName>
        <fullName evidence="10">Nicotinate mononucleotide adenylyltransferase</fullName>
        <shortName evidence="10">NaMN adenylyltransferase</shortName>
    </alternativeName>
</protein>
<dbReference type="NCBIfam" id="TIGR00482">
    <property type="entry name" value="nicotinate (nicotinamide) nucleotide adenylyltransferase"/>
    <property type="match status" value="1"/>
</dbReference>
<keyword evidence="8 10" id="KW-0520">NAD</keyword>
<keyword evidence="13" id="KW-1185">Reference proteome</keyword>
<dbReference type="OrthoDB" id="5295945at2"/>
<dbReference type="NCBIfam" id="NF000840">
    <property type="entry name" value="PRK00071.1-3"/>
    <property type="match status" value="1"/>
</dbReference>
<evidence type="ECO:0000256" key="7">
    <source>
        <dbReference type="ARBA" id="ARBA00022840"/>
    </source>
</evidence>
<dbReference type="RefSeq" id="WP_133417261.1">
    <property type="nucleotide sequence ID" value="NZ_SCWD01000001.1"/>
</dbReference>
<dbReference type="InterPro" id="IPR005248">
    <property type="entry name" value="NadD/NMNAT"/>
</dbReference>
<comment type="catalytic activity">
    <reaction evidence="9 10">
        <text>nicotinate beta-D-ribonucleotide + ATP + H(+) = deamido-NAD(+) + diphosphate</text>
        <dbReference type="Rhea" id="RHEA:22860"/>
        <dbReference type="ChEBI" id="CHEBI:15378"/>
        <dbReference type="ChEBI" id="CHEBI:30616"/>
        <dbReference type="ChEBI" id="CHEBI:33019"/>
        <dbReference type="ChEBI" id="CHEBI:57502"/>
        <dbReference type="ChEBI" id="CHEBI:58437"/>
        <dbReference type="EC" id="2.7.7.18"/>
    </reaction>
</comment>
<evidence type="ECO:0000256" key="2">
    <source>
        <dbReference type="ARBA" id="ARBA00005019"/>
    </source>
</evidence>
<name>A0A9Q8FPG4_9STAP</name>
<keyword evidence="3 10" id="KW-0662">Pyridine nucleotide biosynthesis</keyword>
<dbReference type="GO" id="GO:0005524">
    <property type="term" value="F:ATP binding"/>
    <property type="evidence" value="ECO:0007669"/>
    <property type="project" value="UniProtKB-KW"/>
</dbReference>
<evidence type="ECO:0000256" key="3">
    <source>
        <dbReference type="ARBA" id="ARBA00022642"/>
    </source>
</evidence>
<keyword evidence="7 10" id="KW-0067">ATP-binding</keyword>
<keyword evidence="6 10" id="KW-0547">Nucleotide-binding</keyword>
<evidence type="ECO:0000256" key="10">
    <source>
        <dbReference type="HAMAP-Rule" id="MF_00244"/>
    </source>
</evidence>
<evidence type="ECO:0000256" key="5">
    <source>
        <dbReference type="ARBA" id="ARBA00022695"/>
    </source>
</evidence>
<evidence type="ECO:0000313" key="12">
    <source>
        <dbReference type="EMBL" id="TDM04400.1"/>
    </source>
</evidence>
<accession>A0A9Q8FPG4</accession>
<dbReference type="CDD" id="cd02165">
    <property type="entry name" value="NMNAT"/>
    <property type="match status" value="1"/>
</dbReference>
<comment type="caution">
    <text evidence="12">The sequence shown here is derived from an EMBL/GenBank/DDBJ whole genome shotgun (WGS) entry which is preliminary data.</text>
</comment>
<dbReference type="SUPFAM" id="SSF52374">
    <property type="entry name" value="Nucleotidylyl transferase"/>
    <property type="match status" value="1"/>
</dbReference>
<proteinExistence type="inferred from homology"/>
<dbReference type="PANTHER" id="PTHR39321:SF3">
    <property type="entry name" value="PHOSPHOPANTETHEINE ADENYLYLTRANSFERASE"/>
    <property type="match status" value="1"/>
</dbReference>
<dbReference type="GO" id="GO:0004515">
    <property type="term" value="F:nicotinate-nucleotide adenylyltransferase activity"/>
    <property type="evidence" value="ECO:0007669"/>
    <property type="project" value="UniProtKB-UniRule"/>
</dbReference>
<evidence type="ECO:0000256" key="9">
    <source>
        <dbReference type="ARBA" id="ARBA00048721"/>
    </source>
</evidence>
<dbReference type="HAMAP" id="MF_00244">
    <property type="entry name" value="NaMN_adenylyltr"/>
    <property type="match status" value="1"/>
</dbReference>
<dbReference type="NCBIfam" id="TIGR00125">
    <property type="entry name" value="cyt_tran_rel"/>
    <property type="match status" value="1"/>
</dbReference>
<feature type="domain" description="Cytidyltransferase-like" evidence="11">
    <location>
        <begin position="4"/>
        <end position="158"/>
    </location>
</feature>
<comment type="pathway">
    <text evidence="2 10">Cofactor biosynthesis; NAD(+) biosynthesis; deamido-NAD(+) from nicotinate D-ribonucleotide: step 1/1.</text>
</comment>
<dbReference type="EC" id="2.7.7.18" evidence="10"/>
<dbReference type="AlphaFoldDB" id="A0A9Q8FPG4"/>
<dbReference type="EMBL" id="SCWD01000001">
    <property type="protein sequence ID" value="TDM04400.1"/>
    <property type="molecule type" value="Genomic_DNA"/>
</dbReference>
<comment type="similarity">
    <text evidence="10">Belongs to the NadD family.</text>
</comment>
<comment type="function">
    <text evidence="1 10">Catalyzes the reversible adenylation of nicotinate mononucleotide (NaMN) to nicotinic acid adenine dinucleotide (NaAD).</text>
</comment>
<keyword evidence="4 10" id="KW-0808">Transferase</keyword>
<evidence type="ECO:0000256" key="4">
    <source>
        <dbReference type="ARBA" id="ARBA00022679"/>
    </source>
</evidence>
<evidence type="ECO:0000313" key="13">
    <source>
        <dbReference type="Proteomes" id="UP000295280"/>
    </source>
</evidence>
<dbReference type="Pfam" id="PF01467">
    <property type="entry name" value="CTP_transf_like"/>
    <property type="match status" value="1"/>
</dbReference>
<dbReference type="InterPro" id="IPR014729">
    <property type="entry name" value="Rossmann-like_a/b/a_fold"/>
</dbReference>
<reference evidence="12 13" key="1">
    <citation type="submission" date="2019-01" db="EMBL/GenBank/DDBJ databases">
        <title>Draft genome sequences of the type strains of six Macrococcus species.</title>
        <authorList>
            <person name="Mazhar S."/>
            <person name="Altermann E."/>
            <person name="Hill C."/>
            <person name="Mcauliffe O."/>
        </authorList>
    </citation>
    <scope>NUCLEOTIDE SEQUENCE [LARGE SCALE GENOMIC DNA]</scope>
    <source>
        <strain evidence="12 13">ATCC 51828</strain>
    </source>
</reference>
<dbReference type="GO" id="GO:0009435">
    <property type="term" value="P:NAD+ biosynthetic process"/>
    <property type="evidence" value="ECO:0007669"/>
    <property type="project" value="UniProtKB-UniRule"/>
</dbReference>
<dbReference type="PANTHER" id="PTHR39321">
    <property type="entry name" value="NICOTINATE-NUCLEOTIDE ADENYLYLTRANSFERASE-RELATED"/>
    <property type="match status" value="1"/>
</dbReference>
<evidence type="ECO:0000259" key="11">
    <source>
        <dbReference type="Pfam" id="PF01467"/>
    </source>
</evidence>
<dbReference type="InterPro" id="IPR004821">
    <property type="entry name" value="Cyt_trans-like"/>
</dbReference>